<keyword evidence="2" id="KW-1185">Reference proteome</keyword>
<accession>A0ACC5RA11</accession>
<organism evidence="1 2">
    <name type="scientific">Taklimakanibacter albus</name>
    <dbReference type="NCBI Taxonomy" id="2800327"/>
    <lineage>
        <taxon>Bacteria</taxon>
        <taxon>Pseudomonadati</taxon>
        <taxon>Pseudomonadota</taxon>
        <taxon>Alphaproteobacteria</taxon>
        <taxon>Hyphomicrobiales</taxon>
        <taxon>Aestuariivirgaceae</taxon>
        <taxon>Taklimakanibacter</taxon>
    </lineage>
</organism>
<protein>
    <submittedName>
        <fullName evidence="1">Phospholipase</fullName>
    </submittedName>
</protein>
<proteinExistence type="predicted"/>
<evidence type="ECO:0000313" key="2">
    <source>
        <dbReference type="Proteomes" id="UP000616151"/>
    </source>
</evidence>
<name>A0ACC5RA11_9HYPH</name>
<dbReference type="Proteomes" id="UP000616151">
    <property type="component" value="Unassembled WGS sequence"/>
</dbReference>
<gene>
    <name evidence="1" type="ORF">JHL16_23785</name>
</gene>
<dbReference type="EMBL" id="JAENHL010000008">
    <property type="protein sequence ID" value="MBK1869402.1"/>
    <property type="molecule type" value="Genomic_DNA"/>
</dbReference>
<evidence type="ECO:0000313" key="1">
    <source>
        <dbReference type="EMBL" id="MBK1869402.1"/>
    </source>
</evidence>
<comment type="caution">
    <text evidence="1">The sequence shown here is derived from an EMBL/GenBank/DDBJ whole genome shotgun (WGS) entry which is preliminary data.</text>
</comment>
<sequence length="578" mass="64141">MTSAHMTRETHNGTTIKLHRGEQKCLVGLDLDPANATNDFVGFALEFREPGGTQWKRVGNRLRFSYDGLSEREKAMGAPSTEAPIQKFRWIHFPFAPRNGEYRYRATPMYMGHDGALRRGDAVEAAIDLSHATIGDILDIGFTRGFASSQAYADAARFPCQERILPPPASAPPADLEHDMSTCEKEYAWLGFESRATIYGLLDEAQADATVTVDAMLYELREPEIVRRLERLGPRLRAIVDNHDAHADPTSNESVASDRLRASGAAVKRGKFGRQQHNKVLVLRRNGSPYKALAGSTNFTLRGLYVQNNNTIVFTDTKVTPLLGAVFDRYFEIIDQPRAAGKFRQDPLSQVWHDCTTAGGPVLRLAISPHADPALTLDPIAQAIEQAESSVLYAVVFLNQLTGRVRETLEELVLRSTFSYGIAQRTGGLSVFKPDGSRGLVSFAYLAENAPEPFAAEWSSYAGGDSRSNVLHHKFVVTDFNTPNAKVFTGSSNMAAGGEKENGDHLILIEDGRAATSYAVEALRIFDHFHFRVAMREAETRRRVLKLAKPPIGGEHPWFREVFIPGHIKERDRLLFST</sequence>
<reference evidence="1" key="1">
    <citation type="submission" date="2021-01" db="EMBL/GenBank/DDBJ databases">
        <authorList>
            <person name="Sun Q."/>
        </authorList>
    </citation>
    <scope>NUCLEOTIDE SEQUENCE</scope>
    <source>
        <strain evidence="1">YIM B02566</strain>
    </source>
</reference>